<accession>A0A6H5HLP1</accession>
<organism evidence="1 2">
    <name type="scientific">Nesidiocoris tenuis</name>
    <dbReference type="NCBI Taxonomy" id="355587"/>
    <lineage>
        <taxon>Eukaryota</taxon>
        <taxon>Metazoa</taxon>
        <taxon>Ecdysozoa</taxon>
        <taxon>Arthropoda</taxon>
        <taxon>Hexapoda</taxon>
        <taxon>Insecta</taxon>
        <taxon>Pterygota</taxon>
        <taxon>Neoptera</taxon>
        <taxon>Paraneoptera</taxon>
        <taxon>Hemiptera</taxon>
        <taxon>Heteroptera</taxon>
        <taxon>Panheteroptera</taxon>
        <taxon>Cimicomorpha</taxon>
        <taxon>Miridae</taxon>
        <taxon>Dicyphina</taxon>
        <taxon>Nesidiocoris</taxon>
    </lineage>
</organism>
<dbReference type="Proteomes" id="UP000479000">
    <property type="component" value="Unassembled WGS sequence"/>
</dbReference>
<dbReference type="EMBL" id="CADCXU010032287">
    <property type="protein sequence ID" value="CAB0018201.1"/>
    <property type="molecule type" value="Genomic_DNA"/>
</dbReference>
<dbReference type="AlphaFoldDB" id="A0A6H5HLP1"/>
<evidence type="ECO:0000313" key="2">
    <source>
        <dbReference type="Proteomes" id="UP000479000"/>
    </source>
</evidence>
<name>A0A6H5HLP1_9HEMI</name>
<proteinExistence type="predicted"/>
<keyword evidence="2" id="KW-1185">Reference proteome</keyword>
<sequence length="100" mass="10858">MSSRIGRLRFVRSGPGQAPYPIPHAQFVAPGDPGAFPVPVASIDKIARTRRSVGWRVSHVPAECRVCASLTAEAARGGHRVPDATCWMVEGTMEENIRHL</sequence>
<reference evidence="1 2" key="1">
    <citation type="submission" date="2020-02" db="EMBL/GenBank/DDBJ databases">
        <authorList>
            <person name="Ferguson B K."/>
        </authorList>
    </citation>
    <scope>NUCLEOTIDE SEQUENCE [LARGE SCALE GENOMIC DNA]</scope>
</reference>
<protein>
    <submittedName>
        <fullName evidence="1">Uncharacterized protein</fullName>
    </submittedName>
</protein>
<evidence type="ECO:0000313" key="1">
    <source>
        <dbReference type="EMBL" id="CAB0018201.1"/>
    </source>
</evidence>
<gene>
    <name evidence="1" type="ORF">NTEN_LOCUS22110</name>
</gene>